<dbReference type="Proteomes" id="UP000092444">
    <property type="component" value="Unassembled WGS sequence"/>
</dbReference>
<protein>
    <submittedName>
        <fullName evidence="1">Uncharacterized protein</fullName>
    </submittedName>
</protein>
<dbReference type="VEuPathDB" id="VectorBase:GMOY000926"/>
<organism evidence="1 2">
    <name type="scientific">Glossina morsitans morsitans</name>
    <name type="common">Savannah tsetse fly</name>
    <dbReference type="NCBI Taxonomy" id="37546"/>
    <lineage>
        <taxon>Eukaryota</taxon>
        <taxon>Metazoa</taxon>
        <taxon>Ecdysozoa</taxon>
        <taxon>Arthropoda</taxon>
        <taxon>Hexapoda</taxon>
        <taxon>Insecta</taxon>
        <taxon>Pterygota</taxon>
        <taxon>Neoptera</taxon>
        <taxon>Endopterygota</taxon>
        <taxon>Diptera</taxon>
        <taxon>Brachycera</taxon>
        <taxon>Muscomorpha</taxon>
        <taxon>Hippoboscoidea</taxon>
        <taxon>Glossinidae</taxon>
        <taxon>Glossina</taxon>
    </lineage>
</organism>
<dbReference type="EnsemblMetazoa" id="GMOY000926-RA">
    <property type="protein sequence ID" value="GMOY000926-PA"/>
    <property type="gene ID" value="GMOY000926"/>
</dbReference>
<dbReference type="AlphaFoldDB" id="A0A1B0FBK7"/>
<evidence type="ECO:0000313" key="1">
    <source>
        <dbReference type="EnsemblMetazoa" id="GMOY000926-PA"/>
    </source>
</evidence>
<reference evidence="1" key="1">
    <citation type="submission" date="2020-05" db="UniProtKB">
        <authorList>
            <consortium name="EnsemblMetazoa"/>
        </authorList>
    </citation>
    <scope>IDENTIFICATION</scope>
    <source>
        <strain evidence="1">Yale</strain>
    </source>
</reference>
<dbReference type="EMBL" id="CCAG010022707">
    <property type="status" value="NOT_ANNOTATED_CDS"/>
    <property type="molecule type" value="Genomic_DNA"/>
</dbReference>
<name>A0A1B0FBK7_GLOMM</name>
<sequence length="73" mass="8869">MKYGNLMLIFQAKNQLTKIQEKFFIDMIIIDFAGWDDFFIHKPANCLSLKYERKCKSRKKRSKSEMRAFWVKN</sequence>
<evidence type="ECO:0000313" key="2">
    <source>
        <dbReference type="Proteomes" id="UP000092444"/>
    </source>
</evidence>
<proteinExistence type="predicted"/>
<accession>A0A1B0FBK7</accession>
<keyword evidence="2" id="KW-1185">Reference proteome</keyword>